<dbReference type="EMBL" id="CP076132">
    <property type="protein sequence ID" value="QWG00693.1"/>
    <property type="molecule type" value="Genomic_DNA"/>
</dbReference>
<reference evidence="1 2" key="1">
    <citation type="submission" date="2021-05" db="EMBL/GenBank/DDBJ databases">
        <title>Comparative genomic studies on the polysaccharide-degrading batcterial strains of the Flammeovirga genus.</title>
        <authorList>
            <person name="Zewei F."/>
            <person name="Zheng Z."/>
            <person name="Yu L."/>
            <person name="Ruyue G."/>
            <person name="Yanhong M."/>
            <person name="Yuanyuan C."/>
            <person name="Jingyan G."/>
            <person name="Wenjun H."/>
        </authorList>
    </citation>
    <scope>NUCLEOTIDE SEQUENCE [LARGE SCALE GENOMIC DNA]</scope>
    <source>
        <strain evidence="1 2">NBRC:100898</strain>
    </source>
</reference>
<evidence type="ECO:0000313" key="2">
    <source>
        <dbReference type="Proteomes" id="UP000678679"/>
    </source>
</evidence>
<dbReference type="Proteomes" id="UP000678679">
    <property type="component" value="Chromosome 1"/>
</dbReference>
<evidence type="ECO:0000313" key="1">
    <source>
        <dbReference type="EMBL" id="QWG00693.1"/>
    </source>
</evidence>
<accession>A0AAX1N4B4</accession>
<protein>
    <submittedName>
        <fullName evidence="1">Uncharacterized protein</fullName>
    </submittedName>
</protein>
<dbReference type="RefSeq" id="WP_066205905.1">
    <property type="nucleotide sequence ID" value="NZ_CP076132.1"/>
</dbReference>
<proteinExistence type="predicted"/>
<organism evidence="1 2">
    <name type="scientific">Flammeovirga yaeyamensis</name>
    <dbReference type="NCBI Taxonomy" id="367791"/>
    <lineage>
        <taxon>Bacteria</taxon>
        <taxon>Pseudomonadati</taxon>
        <taxon>Bacteroidota</taxon>
        <taxon>Cytophagia</taxon>
        <taxon>Cytophagales</taxon>
        <taxon>Flammeovirgaceae</taxon>
        <taxon>Flammeovirga</taxon>
    </lineage>
</organism>
<keyword evidence="2" id="KW-1185">Reference proteome</keyword>
<dbReference type="KEGG" id="fya:KMW28_13635"/>
<sequence length="97" mass="11329">MFKNMKGFKSKHQRLNLNSSVYKNIYISDSEKTLILEKEDQTIIYNGDFKGKFNPSYTIGTLDIVKLLSKYRVKNKSWLNIFSNISHVKSYNVEMPG</sequence>
<gene>
    <name evidence="1" type="ORF">KMW28_13635</name>
</gene>
<dbReference type="AlphaFoldDB" id="A0AAX1N4B4"/>
<name>A0AAX1N4B4_9BACT</name>